<dbReference type="PANTHER" id="PTHR12876">
    <property type="entry name" value="N4BP1-RELATED"/>
    <property type="match status" value="1"/>
</dbReference>
<feature type="region of interest" description="Disordered" evidence="1">
    <location>
        <begin position="558"/>
        <end position="635"/>
    </location>
</feature>
<feature type="region of interest" description="Disordered" evidence="1">
    <location>
        <begin position="512"/>
        <end position="539"/>
    </location>
</feature>
<name>A0A8J2ST65_9STRA</name>
<dbReference type="SUPFAM" id="SSF48452">
    <property type="entry name" value="TPR-like"/>
    <property type="match status" value="1"/>
</dbReference>
<comment type="caution">
    <text evidence="3">The sequence shown here is derived from an EMBL/GenBank/DDBJ whole genome shotgun (WGS) entry which is preliminary data.</text>
</comment>
<keyword evidence="4" id="KW-1185">Reference proteome</keyword>
<gene>
    <name evidence="3" type="ORF">PECAL_4P11550</name>
</gene>
<dbReference type="Proteomes" id="UP000789595">
    <property type="component" value="Unassembled WGS sequence"/>
</dbReference>
<reference evidence="3" key="1">
    <citation type="submission" date="2021-11" db="EMBL/GenBank/DDBJ databases">
        <authorList>
            <consortium name="Genoscope - CEA"/>
            <person name="William W."/>
        </authorList>
    </citation>
    <scope>NUCLEOTIDE SEQUENCE</scope>
</reference>
<evidence type="ECO:0000313" key="4">
    <source>
        <dbReference type="Proteomes" id="UP000789595"/>
    </source>
</evidence>
<evidence type="ECO:0000259" key="2">
    <source>
        <dbReference type="Pfam" id="PF11977"/>
    </source>
</evidence>
<dbReference type="GO" id="GO:0003729">
    <property type="term" value="F:mRNA binding"/>
    <property type="evidence" value="ECO:0007669"/>
    <property type="project" value="TreeGrafter"/>
</dbReference>
<dbReference type="AlphaFoldDB" id="A0A8J2ST65"/>
<sequence length="810" mass="86669">MAKAKKPTKRSAEFAKQVKAGTAKKRKAKPAKQRKKAERVYSYKPRPQKEEKMPSARGGDRRPKRPPPTGPEMDAVAREVLAASGPARLEAVRRGERRLAAVESSRAGVPAAAHLARAVRDARLSGCSGSNGEKGLEDAARQAWRAQRILLQPALHVARQANSEGKAALRGVVDEGVKAFAPILGDALQGNRVGQAHELLMALGDLERYRETLVDNGGHSARVCYLRALRLKPAKGRAAGNVGALCDASDKPEEAAHWYLRAGCAREPYGDAPKALRRAAAEAQRRLTFIKEPRIQDAEAYLAAAACAVCHGPRERAAADALMELERAGGQARAVLRRTVSKAQADDLARVVATACVLARRAAVTCDAPTVAAAHLVCDQICEAALDGALANDSTKRRAAPAALVGLRWLAATTYRAPKGKAAARLAEFARACPSNASSAACSLDDDLRTAGIFDDAPCLRTTDVTAVEKNVDRCHAERCRRLVALAAEMDVKAPGAPAPFKTSDMAGVLDALGVAPPPAPAPAPRTAPSAYEPAPRDRAESDLLQAAASAHLAAAVPAPPAAFQSSAEARRPWTRPRSPAAQPEGRRSPALPEPGLAPDARRPWSRPAQRPAPPAPAPPAAPPPPPPAPSVQPVLPMPGAPPFLFVVDASNVALRHGRNEAFSCRGVEICLDYLGRRFPGARVALFLPDYLLDARKVAAKKKLGGRPAETPDDVVYLQGLQRRGVLFGTPSQDYDDAYQIEYARNHDGVIISNDLFRDAVDKQPFMQRAAFRRWLQEHVLSFTFIGDEFCPNPEFQLPFLARGPVSILQ</sequence>
<protein>
    <recommendedName>
        <fullName evidence="2">RNase NYN domain-containing protein</fullName>
    </recommendedName>
</protein>
<dbReference type="Gene3D" id="3.40.50.11980">
    <property type="match status" value="1"/>
</dbReference>
<feature type="compositionally biased region" description="Pro residues" evidence="1">
    <location>
        <begin position="611"/>
        <end position="635"/>
    </location>
</feature>
<feature type="domain" description="RNase NYN" evidence="2">
    <location>
        <begin position="647"/>
        <end position="795"/>
    </location>
</feature>
<feature type="compositionally biased region" description="Basic and acidic residues" evidence="1">
    <location>
        <begin position="47"/>
        <end position="61"/>
    </location>
</feature>
<dbReference type="GO" id="GO:0004521">
    <property type="term" value="F:RNA endonuclease activity"/>
    <property type="evidence" value="ECO:0007669"/>
    <property type="project" value="TreeGrafter"/>
</dbReference>
<feature type="compositionally biased region" description="Pro residues" evidence="1">
    <location>
        <begin position="516"/>
        <end position="526"/>
    </location>
</feature>
<accession>A0A8J2ST65</accession>
<organism evidence="3 4">
    <name type="scientific">Pelagomonas calceolata</name>
    <dbReference type="NCBI Taxonomy" id="35677"/>
    <lineage>
        <taxon>Eukaryota</taxon>
        <taxon>Sar</taxon>
        <taxon>Stramenopiles</taxon>
        <taxon>Ochrophyta</taxon>
        <taxon>Pelagophyceae</taxon>
        <taxon>Pelagomonadales</taxon>
        <taxon>Pelagomonadaceae</taxon>
        <taxon>Pelagomonas</taxon>
    </lineage>
</organism>
<evidence type="ECO:0000313" key="3">
    <source>
        <dbReference type="EMBL" id="CAH0373907.1"/>
    </source>
</evidence>
<dbReference type="InterPro" id="IPR011990">
    <property type="entry name" value="TPR-like_helical_dom_sf"/>
</dbReference>
<dbReference type="Pfam" id="PF11977">
    <property type="entry name" value="RNase_Zc3h12a"/>
    <property type="match status" value="1"/>
</dbReference>
<feature type="compositionally biased region" description="Basic residues" evidence="1">
    <location>
        <begin position="22"/>
        <end position="37"/>
    </location>
</feature>
<dbReference type="OrthoDB" id="392925at2759"/>
<dbReference type="GO" id="GO:0036464">
    <property type="term" value="C:cytoplasmic ribonucleoprotein granule"/>
    <property type="evidence" value="ECO:0007669"/>
    <property type="project" value="TreeGrafter"/>
</dbReference>
<dbReference type="InterPro" id="IPR051101">
    <property type="entry name" value="ZC3H12/N4BP1_RNase_Reg"/>
</dbReference>
<evidence type="ECO:0000256" key="1">
    <source>
        <dbReference type="SAM" id="MobiDB-lite"/>
    </source>
</evidence>
<dbReference type="PANTHER" id="PTHR12876:SF35">
    <property type="entry name" value="LD08718P-RELATED"/>
    <property type="match status" value="1"/>
</dbReference>
<dbReference type="InterPro" id="IPR021869">
    <property type="entry name" value="RNase_Zc3h12_NYN"/>
</dbReference>
<feature type="region of interest" description="Disordered" evidence="1">
    <location>
        <begin position="1"/>
        <end position="72"/>
    </location>
</feature>
<dbReference type="GO" id="GO:0005634">
    <property type="term" value="C:nucleus"/>
    <property type="evidence" value="ECO:0007669"/>
    <property type="project" value="TreeGrafter"/>
</dbReference>
<dbReference type="EMBL" id="CAKKNE010000004">
    <property type="protein sequence ID" value="CAH0373907.1"/>
    <property type="molecule type" value="Genomic_DNA"/>
</dbReference>
<proteinExistence type="predicted"/>
<dbReference type="Gene3D" id="1.25.40.10">
    <property type="entry name" value="Tetratricopeptide repeat domain"/>
    <property type="match status" value="1"/>
</dbReference>
<feature type="compositionally biased region" description="Low complexity" evidence="1">
    <location>
        <begin position="558"/>
        <end position="568"/>
    </location>
</feature>